<dbReference type="EMBL" id="JAYMGO010000017">
    <property type="protein sequence ID" value="KAL1258380.1"/>
    <property type="molecule type" value="Genomic_DNA"/>
</dbReference>
<dbReference type="Proteomes" id="UP001558613">
    <property type="component" value="Unassembled WGS sequence"/>
</dbReference>
<comment type="caution">
    <text evidence="1">The sequence shown here is derived from an EMBL/GenBank/DDBJ whole genome shotgun (WGS) entry which is preliminary data.</text>
</comment>
<evidence type="ECO:0000313" key="1">
    <source>
        <dbReference type="EMBL" id="KAL1258380.1"/>
    </source>
</evidence>
<sequence length="108" mass="11723">MSKALPVFANLHIREICNATRLSEGSINQLANACISHQKKPSSLNTMAASGQPSQAFLPLKSKLTSTGIHEQSGQKRDACWTQSKMSTDLEVKPGVSHHCISSNHPDR</sequence>
<reference evidence="1 2" key="1">
    <citation type="submission" date="2023-09" db="EMBL/GenBank/DDBJ databases">
        <authorList>
            <person name="Wang M."/>
        </authorList>
    </citation>
    <scope>NUCLEOTIDE SEQUENCE [LARGE SCALE GENOMIC DNA]</scope>
    <source>
        <strain evidence="1">GT-2023</strain>
        <tissue evidence="1">Liver</tissue>
    </source>
</reference>
<accession>A0ABR3LZT3</accession>
<evidence type="ECO:0000313" key="2">
    <source>
        <dbReference type="Proteomes" id="UP001558613"/>
    </source>
</evidence>
<organism evidence="1 2">
    <name type="scientific">Cirrhinus molitorella</name>
    <name type="common">mud carp</name>
    <dbReference type="NCBI Taxonomy" id="172907"/>
    <lineage>
        <taxon>Eukaryota</taxon>
        <taxon>Metazoa</taxon>
        <taxon>Chordata</taxon>
        <taxon>Craniata</taxon>
        <taxon>Vertebrata</taxon>
        <taxon>Euteleostomi</taxon>
        <taxon>Actinopterygii</taxon>
        <taxon>Neopterygii</taxon>
        <taxon>Teleostei</taxon>
        <taxon>Ostariophysi</taxon>
        <taxon>Cypriniformes</taxon>
        <taxon>Cyprinidae</taxon>
        <taxon>Labeoninae</taxon>
        <taxon>Labeonini</taxon>
        <taxon>Cirrhinus</taxon>
    </lineage>
</organism>
<proteinExistence type="predicted"/>
<keyword evidence="2" id="KW-1185">Reference proteome</keyword>
<name>A0ABR3LZT3_9TELE</name>
<gene>
    <name evidence="1" type="ORF">QQF64_011624</name>
</gene>
<protein>
    <submittedName>
        <fullName evidence="1">Uncharacterized protein</fullName>
    </submittedName>
</protein>